<reference evidence="1 2" key="1">
    <citation type="submission" date="2021-10" db="EMBL/GenBank/DDBJ databases">
        <title>Lutispora strain m25 sp. nov., a thermophilic, non-spore-forming bacterium isolated from a lab-scale methanogenic bioreactor digesting anaerobic sludge.</title>
        <authorList>
            <person name="El Houari A."/>
            <person name="Mcdonald J."/>
        </authorList>
    </citation>
    <scope>NUCLEOTIDE SEQUENCE [LARGE SCALE GENOMIC DNA]</scope>
    <source>
        <strain evidence="2">m25</strain>
    </source>
</reference>
<keyword evidence="2" id="KW-1185">Reference proteome</keyword>
<comment type="caution">
    <text evidence="1">The sequence shown here is derived from an EMBL/GenBank/DDBJ whole genome shotgun (WGS) entry which is preliminary data.</text>
</comment>
<accession>A0ABT1NH26</accession>
<dbReference type="RefSeq" id="WP_255227901.1">
    <property type="nucleotide sequence ID" value="NZ_JAJEKE010000011.1"/>
</dbReference>
<dbReference type="Proteomes" id="UP001651880">
    <property type="component" value="Unassembled WGS sequence"/>
</dbReference>
<evidence type="ECO:0000313" key="2">
    <source>
        <dbReference type="Proteomes" id="UP001651880"/>
    </source>
</evidence>
<gene>
    <name evidence="1" type="ORF">LJD61_12570</name>
</gene>
<organism evidence="1 2">
    <name type="scientific">Lutispora saccharofermentans</name>
    <dbReference type="NCBI Taxonomy" id="3024236"/>
    <lineage>
        <taxon>Bacteria</taxon>
        <taxon>Bacillati</taxon>
        <taxon>Bacillota</taxon>
        <taxon>Clostridia</taxon>
        <taxon>Lutisporales</taxon>
        <taxon>Lutisporaceae</taxon>
        <taxon>Lutispora</taxon>
    </lineage>
</organism>
<name>A0ABT1NH26_9FIRM</name>
<dbReference type="EMBL" id="JAJEKE010000011">
    <property type="protein sequence ID" value="MCQ1530379.1"/>
    <property type="molecule type" value="Genomic_DNA"/>
</dbReference>
<evidence type="ECO:0000313" key="1">
    <source>
        <dbReference type="EMBL" id="MCQ1530379.1"/>
    </source>
</evidence>
<sequence length="311" mass="35656">MFKKLIITIASLIILAILAFGYSGNKFIPIMFTDDTWINDLGYKENQIHRLAFNWPGDRSCPEIPIEINNKIFELGFDTGCGVGIFFTDVIENELNYTLLGKVEALNRDGSHRGWSKRIIIDEFTVFGDTYDNIETTISNWNMYSSKEFNGTIGLSYFKSKIISLDYAGHRIAVSSNPINYDNLNSDKYVVLPLYKATSKNQEYLPFFEAEFNGEPAIVYLDTGKNYSYVYNPASRHSMTDKSNNFIDVPIKIGNIEMMLKDMIEINDMAQAEGLPFPTTIELNSDQLWKNKLLVTFDLIDQKIIFRRLPE</sequence>
<protein>
    <submittedName>
        <fullName evidence="1">Uncharacterized protein</fullName>
    </submittedName>
</protein>
<proteinExistence type="predicted"/>